<dbReference type="EMBL" id="FUWZ01000003">
    <property type="protein sequence ID" value="SKA31401.1"/>
    <property type="molecule type" value="Genomic_DNA"/>
</dbReference>
<keyword evidence="1" id="KW-0805">Transcription regulation</keyword>
<accession>A0A1T4SU27</accession>
<keyword evidence="3" id="KW-0804">Transcription</keyword>
<feature type="domain" description="HTH hxlR-type" evidence="4">
    <location>
        <begin position="28"/>
        <end position="127"/>
    </location>
</feature>
<proteinExistence type="predicted"/>
<sequence length="138" mass="15949">MYTRCIAGARTYQKVGTMITLNDKTYTCPVDVTLGFIGGKWKLLILSHLHWQEQSSYAKLKENLPGVSEKMLSQQLKELERDLLITKTMLSRKPYRVSYSLSAEGKSLAPLYEFVSSWGVRYLKQQGIDYIQDQQLYK</sequence>
<evidence type="ECO:0000259" key="4">
    <source>
        <dbReference type="PROSITE" id="PS51118"/>
    </source>
</evidence>
<evidence type="ECO:0000256" key="2">
    <source>
        <dbReference type="ARBA" id="ARBA00023125"/>
    </source>
</evidence>
<protein>
    <submittedName>
        <fullName evidence="5">DNA-binding transcriptional regulator, HxlR family</fullName>
    </submittedName>
</protein>
<keyword evidence="2 5" id="KW-0238">DNA-binding</keyword>
<organism evidence="5 6">
    <name type="scientific">Chitinophaga eiseniae</name>
    <dbReference type="NCBI Taxonomy" id="634771"/>
    <lineage>
        <taxon>Bacteria</taxon>
        <taxon>Pseudomonadati</taxon>
        <taxon>Bacteroidota</taxon>
        <taxon>Chitinophagia</taxon>
        <taxon>Chitinophagales</taxon>
        <taxon>Chitinophagaceae</taxon>
        <taxon>Chitinophaga</taxon>
    </lineage>
</organism>
<evidence type="ECO:0000313" key="5">
    <source>
        <dbReference type="EMBL" id="SKA31401.1"/>
    </source>
</evidence>
<dbReference type="Pfam" id="PF01638">
    <property type="entry name" value="HxlR"/>
    <property type="match status" value="1"/>
</dbReference>
<reference evidence="6" key="1">
    <citation type="submission" date="2017-02" db="EMBL/GenBank/DDBJ databases">
        <authorList>
            <person name="Varghese N."/>
            <person name="Submissions S."/>
        </authorList>
    </citation>
    <scope>NUCLEOTIDE SEQUENCE [LARGE SCALE GENOMIC DNA]</scope>
    <source>
        <strain evidence="6">DSM 22224</strain>
    </source>
</reference>
<keyword evidence="6" id="KW-1185">Reference proteome</keyword>
<dbReference type="PANTHER" id="PTHR33204">
    <property type="entry name" value="TRANSCRIPTIONAL REGULATOR, MARR FAMILY"/>
    <property type="match status" value="1"/>
</dbReference>
<evidence type="ECO:0000256" key="3">
    <source>
        <dbReference type="ARBA" id="ARBA00023163"/>
    </source>
</evidence>
<dbReference type="InterPro" id="IPR002577">
    <property type="entry name" value="HTH_HxlR"/>
</dbReference>
<dbReference type="PROSITE" id="PS51118">
    <property type="entry name" value="HTH_HXLR"/>
    <property type="match status" value="1"/>
</dbReference>
<dbReference type="InterPro" id="IPR036390">
    <property type="entry name" value="WH_DNA-bd_sf"/>
</dbReference>
<dbReference type="PANTHER" id="PTHR33204:SF29">
    <property type="entry name" value="TRANSCRIPTIONAL REGULATOR"/>
    <property type="match status" value="1"/>
</dbReference>
<dbReference type="STRING" id="634771.SAMN04488128_103470"/>
<dbReference type="Proteomes" id="UP000190367">
    <property type="component" value="Unassembled WGS sequence"/>
</dbReference>
<dbReference type="InterPro" id="IPR036388">
    <property type="entry name" value="WH-like_DNA-bd_sf"/>
</dbReference>
<name>A0A1T4SU27_9BACT</name>
<evidence type="ECO:0000313" key="6">
    <source>
        <dbReference type="Proteomes" id="UP000190367"/>
    </source>
</evidence>
<dbReference type="AlphaFoldDB" id="A0A1T4SU27"/>
<dbReference type="SUPFAM" id="SSF46785">
    <property type="entry name" value="Winged helix' DNA-binding domain"/>
    <property type="match status" value="1"/>
</dbReference>
<gene>
    <name evidence="5" type="ORF">SAMN04488128_103470</name>
</gene>
<dbReference type="Gene3D" id="1.10.10.10">
    <property type="entry name" value="Winged helix-like DNA-binding domain superfamily/Winged helix DNA-binding domain"/>
    <property type="match status" value="1"/>
</dbReference>
<evidence type="ECO:0000256" key="1">
    <source>
        <dbReference type="ARBA" id="ARBA00023015"/>
    </source>
</evidence>
<dbReference type="GO" id="GO:0003677">
    <property type="term" value="F:DNA binding"/>
    <property type="evidence" value="ECO:0007669"/>
    <property type="project" value="UniProtKB-KW"/>
</dbReference>